<dbReference type="PANTHER" id="PTHR43537">
    <property type="entry name" value="TRANSCRIPTIONAL REGULATOR, GNTR FAMILY"/>
    <property type="match status" value="1"/>
</dbReference>
<accession>A0A0N7LTK7</accession>
<feature type="region of interest" description="Disordered" evidence="4">
    <location>
        <begin position="201"/>
        <end position="226"/>
    </location>
</feature>
<evidence type="ECO:0000256" key="3">
    <source>
        <dbReference type="ARBA" id="ARBA00023163"/>
    </source>
</evidence>
<evidence type="ECO:0000313" key="6">
    <source>
        <dbReference type="EMBL" id="CUH60970.1"/>
    </source>
</evidence>
<reference evidence="6 7" key="1">
    <citation type="submission" date="2015-09" db="EMBL/GenBank/DDBJ databases">
        <authorList>
            <consortium name="Swine Surveillance"/>
        </authorList>
    </citation>
    <scope>NUCLEOTIDE SEQUENCE [LARGE SCALE GENOMIC DNA]</scope>
    <source>
        <strain evidence="6 7">CECT 5294</strain>
    </source>
</reference>
<protein>
    <submittedName>
        <fullName evidence="6">Putative HTH-type transcriptional regulator YdfH</fullName>
    </submittedName>
</protein>
<feature type="domain" description="HTH gntR-type" evidence="5">
    <location>
        <begin position="11"/>
        <end position="78"/>
    </location>
</feature>
<dbReference type="RefSeq" id="WP_072936617.1">
    <property type="nucleotide sequence ID" value="NZ_CYRX01000031.1"/>
</dbReference>
<dbReference type="SUPFAM" id="SSF48008">
    <property type="entry name" value="GntR ligand-binding domain-like"/>
    <property type="match status" value="1"/>
</dbReference>
<dbReference type="InterPro" id="IPR000524">
    <property type="entry name" value="Tscrpt_reg_HTH_GntR"/>
</dbReference>
<dbReference type="EMBL" id="CYRX01000031">
    <property type="protein sequence ID" value="CUH60970.1"/>
    <property type="molecule type" value="Genomic_DNA"/>
</dbReference>
<keyword evidence="2" id="KW-0238">DNA-binding</keyword>
<dbReference type="Gene3D" id="1.20.120.530">
    <property type="entry name" value="GntR ligand-binding domain-like"/>
    <property type="match status" value="1"/>
</dbReference>
<dbReference type="AlphaFoldDB" id="A0A0N7LTK7"/>
<dbReference type="PRINTS" id="PR00035">
    <property type="entry name" value="HTHGNTR"/>
</dbReference>
<dbReference type="GO" id="GO:0003700">
    <property type="term" value="F:DNA-binding transcription factor activity"/>
    <property type="evidence" value="ECO:0007669"/>
    <property type="project" value="InterPro"/>
</dbReference>
<dbReference type="PANTHER" id="PTHR43537:SF24">
    <property type="entry name" value="GLUCONATE OPERON TRANSCRIPTIONAL REPRESSOR"/>
    <property type="match status" value="1"/>
</dbReference>
<dbReference type="SMART" id="SM00345">
    <property type="entry name" value="HTH_GNTR"/>
    <property type="match status" value="1"/>
</dbReference>
<gene>
    <name evidence="6" type="primary">ydfH_6</name>
    <name evidence="6" type="ORF">THS5294_02268</name>
</gene>
<evidence type="ECO:0000256" key="2">
    <source>
        <dbReference type="ARBA" id="ARBA00023125"/>
    </source>
</evidence>
<evidence type="ECO:0000256" key="4">
    <source>
        <dbReference type="SAM" id="MobiDB-lite"/>
    </source>
</evidence>
<evidence type="ECO:0000256" key="1">
    <source>
        <dbReference type="ARBA" id="ARBA00023015"/>
    </source>
</evidence>
<dbReference type="GO" id="GO:0003677">
    <property type="term" value="F:DNA binding"/>
    <property type="evidence" value="ECO:0007669"/>
    <property type="project" value="UniProtKB-KW"/>
</dbReference>
<dbReference type="InterPro" id="IPR036390">
    <property type="entry name" value="WH_DNA-bd_sf"/>
</dbReference>
<dbReference type="Pfam" id="PF00392">
    <property type="entry name" value="GntR"/>
    <property type="match status" value="1"/>
</dbReference>
<dbReference type="CDD" id="cd07377">
    <property type="entry name" value="WHTH_GntR"/>
    <property type="match status" value="1"/>
</dbReference>
<evidence type="ECO:0000259" key="5">
    <source>
        <dbReference type="PROSITE" id="PS50949"/>
    </source>
</evidence>
<dbReference type="Gene3D" id="1.10.10.10">
    <property type="entry name" value="Winged helix-like DNA-binding domain superfamily/Winged helix DNA-binding domain"/>
    <property type="match status" value="1"/>
</dbReference>
<dbReference type="SMART" id="SM00895">
    <property type="entry name" value="FCD"/>
    <property type="match status" value="1"/>
</dbReference>
<keyword evidence="1" id="KW-0805">Transcription regulation</keyword>
<proteinExistence type="predicted"/>
<dbReference type="InterPro" id="IPR008920">
    <property type="entry name" value="TF_FadR/GntR_C"/>
</dbReference>
<keyword evidence="3" id="KW-0804">Transcription</keyword>
<dbReference type="Pfam" id="PF07729">
    <property type="entry name" value="FCD"/>
    <property type="match status" value="1"/>
</dbReference>
<evidence type="ECO:0000313" key="7">
    <source>
        <dbReference type="Proteomes" id="UP000051298"/>
    </source>
</evidence>
<organism evidence="6 7">
    <name type="scientific">Thalassobacter stenotrophicus</name>
    <dbReference type="NCBI Taxonomy" id="266809"/>
    <lineage>
        <taxon>Bacteria</taxon>
        <taxon>Pseudomonadati</taxon>
        <taxon>Pseudomonadota</taxon>
        <taxon>Alphaproteobacteria</taxon>
        <taxon>Rhodobacterales</taxon>
        <taxon>Roseobacteraceae</taxon>
        <taxon>Thalassobacter</taxon>
    </lineage>
</organism>
<dbReference type="InterPro" id="IPR011711">
    <property type="entry name" value="GntR_C"/>
</dbReference>
<name>A0A0N7LTK7_9RHOB</name>
<dbReference type="PROSITE" id="PS50949">
    <property type="entry name" value="HTH_GNTR"/>
    <property type="match status" value="1"/>
</dbReference>
<dbReference type="InterPro" id="IPR036388">
    <property type="entry name" value="WH-like_DNA-bd_sf"/>
</dbReference>
<dbReference type="Proteomes" id="UP000051298">
    <property type="component" value="Unassembled WGS sequence"/>
</dbReference>
<sequence length="226" mass="25067">MVNNLELKRKKPLVLEVRDELERMILGGEVPAGERLNEQTLAALMGVSRAPVREAARSLEKDGLVTTVANKGVYVRKLTLDDALELYELRAMVFGYLCARVAATGDDQALADLRTSLSRMSEAAEREDESTYFTENLAFHDKIAEAADSRRVAELYISLCKEVRLMRLRVLSGPLALEVSNQEHEAIVRAIESGDIKAASRAGSQHHLNGKQRLLGTYSRERGAQT</sequence>
<dbReference type="SUPFAM" id="SSF46785">
    <property type="entry name" value="Winged helix' DNA-binding domain"/>
    <property type="match status" value="1"/>
</dbReference>